<dbReference type="RefSeq" id="WP_184014923.1">
    <property type="nucleotide sequence ID" value="NZ_JACIJC010000001.1"/>
</dbReference>
<gene>
    <name evidence="1" type="ORF">FHS49_000515</name>
</gene>
<dbReference type="Proteomes" id="UP000549617">
    <property type="component" value="Unassembled WGS sequence"/>
</dbReference>
<organism evidence="1 2">
    <name type="scientific">Sphingobium boeckii</name>
    <dbReference type="NCBI Taxonomy" id="1082345"/>
    <lineage>
        <taxon>Bacteria</taxon>
        <taxon>Pseudomonadati</taxon>
        <taxon>Pseudomonadota</taxon>
        <taxon>Alphaproteobacteria</taxon>
        <taxon>Sphingomonadales</taxon>
        <taxon>Sphingomonadaceae</taxon>
        <taxon>Sphingobium</taxon>
    </lineage>
</organism>
<protein>
    <submittedName>
        <fullName evidence="1">Uncharacterized protein</fullName>
    </submittedName>
</protein>
<dbReference type="AlphaFoldDB" id="A0A7W9AF66"/>
<evidence type="ECO:0000313" key="2">
    <source>
        <dbReference type="Proteomes" id="UP000549617"/>
    </source>
</evidence>
<sequence>MIVIPFHHVVYFDGCRGMHAAGFQHFDGRALRFFPSTTIEHGSTQNSGARTV</sequence>
<reference evidence="1 2" key="1">
    <citation type="submission" date="2020-08" db="EMBL/GenBank/DDBJ databases">
        <title>Genomic Encyclopedia of Type Strains, Phase IV (KMG-IV): sequencing the most valuable type-strain genomes for metagenomic binning, comparative biology and taxonomic classification.</title>
        <authorList>
            <person name="Goeker M."/>
        </authorList>
    </citation>
    <scope>NUCLEOTIDE SEQUENCE [LARGE SCALE GENOMIC DNA]</scope>
    <source>
        <strain evidence="1 2">DSM 25079</strain>
    </source>
</reference>
<comment type="caution">
    <text evidence="1">The sequence shown here is derived from an EMBL/GenBank/DDBJ whole genome shotgun (WGS) entry which is preliminary data.</text>
</comment>
<dbReference type="EMBL" id="JACIJC010000001">
    <property type="protein sequence ID" value="MBB5684524.1"/>
    <property type="molecule type" value="Genomic_DNA"/>
</dbReference>
<accession>A0A7W9AF66</accession>
<keyword evidence="2" id="KW-1185">Reference proteome</keyword>
<name>A0A7W9AF66_9SPHN</name>
<evidence type="ECO:0000313" key="1">
    <source>
        <dbReference type="EMBL" id="MBB5684524.1"/>
    </source>
</evidence>
<proteinExistence type="predicted"/>